<feature type="chain" id="PRO_5042180233" evidence="1">
    <location>
        <begin position="32"/>
        <end position="579"/>
    </location>
</feature>
<dbReference type="EMBL" id="JAJEQN010000003">
    <property type="protein sequence ID" value="MCC2220381.1"/>
    <property type="molecule type" value="Genomic_DNA"/>
</dbReference>
<proteinExistence type="predicted"/>
<keyword evidence="1" id="KW-0732">Signal</keyword>
<gene>
    <name evidence="2" type="ORF">LKD48_01790</name>
</gene>
<dbReference type="PANTHER" id="PTHR33361">
    <property type="entry name" value="GLR0591 PROTEIN"/>
    <property type="match status" value="1"/>
</dbReference>
<sequence>MFFLKLHAKQFLLSTALIPSLALTTTVKVHAASNTEDAFDNAANTFFWDIMDSSPINLHYSFSFPEDYKSSDNPPLGSFSETFTETAEILNRAKENLSAVEYNSLTAKQKQVYQLMNHYIDINLEYCTLPDYTSTLGPMSGILSTLNTTITEYYLLSEQDIINYLDVLRDIPRFLNDVVKEIEHQESIGYVPSLYAFEQALENKDAMTTLENHPYLEAFESNVSETGLSDDVVNNYTKQVKTVLTDEVLPAFSSFYETLENKKASAGESKGLAFYDQGKEYYELLVRDNTGTDMTPLELKDYLTDKLTQGLMNLSQSYSYNPNLLNDLDSLTAPKADADAILQTLNQKAAECMPDIGDTTYTLSYLPEALRVPNNLAYYLSSPLDNESRNIIRINPSEVGDDSMVLWTTMAHEGYPGHLYQHQYFMQNSFEYNIETLIGSLGTSEGWAYYVEKLSLEWAGIDEATADAYFTNLILGMAALSVVDIGVNYEGWGIEETSDFLSTYYGELDKNTCQNFIDTCANDPGVYLPYSVGYYKTEDLFEQIADGYSSDKNMYAAYLNLGSLPFTLLEKYLISDGTV</sequence>
<name>A0AAE3E1Z7_9FIRM</name>
<evidence type="ECO:0000313" key="2">
    <source>
        <dbReference type="EMBL" id="MCC2220381.1"/>
    </source>
</evidence>
<reference evidence="2 3" key="1">
    <citation type="submission" date="2021-10" db="EMBL/GenBank/DDBJ databases">
        <title>Anaerobic single-cell dispensing facilitates the cultivation of human gut bacteria.</title>
        <authorList>
            <person name="Afrizal A."/>
        </authorList>
    </citation>
    <scope>NUCLEOTIDE SEQUENCE [LARGE SCALE GENOMIC DNA]</scope>
    <source>
        <strain evidence="2 3">CLA-AA-H224</strain>
    </source>
</reference>
<dbReference type="AlphaFoldDB" id="A0AAE3E1Z7"/>
<dbReference type="Pfam" id="PF05960">
    <property type="entry name" value="DUF885"/>
    <property type="match status" value="1"/>
</dbReference>
<feature type="signal peptide" evidence="1">
    <location>
        <begin position="1"/>
        <end position="31"/>
    </location>
</feature>
<accession>A0AAE3E1Z7</accession>
<protein>
    <submittedName>
        <fullName evidence="2">DUF885 domain-containing protein</fullName>
    </submittedName>
</protein>
<dbReference type="RefSeq" id="WP_308730995.1">
    <property type="nucleotide sequence ID" value="NZ_JAJEQN010000003.1"/>
</dbReference>
<evidence type="ECO:0000313" key="3">
    <source>
        <dbReference type="Proteomes" id="UP001198200"/>
    </source>
</evidence>
<organism evidence="2 3">
    <name type="scientific">Anthropogastromicrobium aceti</name>
    <dbReference type="NCBI Taxonomy" id="2981768"/>
    <lineage>
        <taxon>Bacteria</taxon>
        <taxon>Bacillati</taxon>
        <taxon>Bacillota</taxon>
        <taxon>Clostridia</taxon>
        <taxon>Lachnospirales</taxon>
        <taxon>Lachnospiraceae</taxon>
        <taxon>Anthropogastromicrobium</taxon>
    </lineage>
</organism>
<dbReference type="InterPro" id="IPR010281">
    <property type="entry name" value="DUF885"/>
</dbReference>
<dbReference type="Proteomes" id="UP001198200">
    <property type="component" value="Unassembled WGS sequence"/>
</dbReference>
<keyword evidence="3" id="KW-1185">Reference proteome</keyword>
<evidence type="ECO:0000256" key="1">
    <source>
        <dbReference type="SAM" id="SignalP"/>
    </source>
</evidence>
<dbReference type="PANTHER" id="PTHR33361:SF2">
    <property type="entry name" value="DUF885 DOMAIN-CONTAINING PROTEIN"/>
    <property type="match status" value="1"/>
</dbReference>
<comment type="caution">
    <text evidence="2">The sequence shown here is derived from an EMBL/GenBank/DDBJ whole genome shotgun (WGS) entry which is preliminary data.</text>
</comment>